<dbReference type="Proteomes" id="UP001209878">
    <property type="component" value="Unassembled WGS sequence"/>
</dbReference>
<dbReference type="GO" id="GO:0005634">
    <property type="term" value="C:nucleus"/>
    <property type="evidence" value="ECO:0007669"/>
    <property type="project" value="TreeGrafter"/>
</dbReference>
<dbReference type="SMART" id="SM00327">
    <property type="entry name" value="VWA"/>
    <property type="match status" value="1"/>
</dbReference>
<dbReference type="InterPro" id="IPR052079">
    <property type="entry name" value="E3_ligase/Copine_domain"/>
</dbReference>
<keyword evidence="1" id="KW-0812">Transmembrane</keyword>
<keyword evidence="1" id="KW-0472">Membrane</keyword>
<dbReference type="PANTHER" id="PTHR45751:SF53">
    <property type="entry name" value="VWFA DOMAIN-CONTAINING PROTEIN"/>
    <property type="match status" value="1"/>
</dbReference>
<dbReference type="Pfam" id="PF07002">
    <property type="entry name" value="Copine"/>
    <property type="match status" value="1"/>
</dbReference>
<dbReference type="EMBL" id="JAODUO010000047">
    <property type="protein sequence ID" value="KAK2191722.1"/>
    <property type="molecule type" value="Genomic_DNA"/>
</dbReference>
<name>A0AAD9PBL8_RIDPI</name>
<proteinExistence type="predicted"/>
<dbReference type="SUPFAM" id="SSF53300">
    <property type="entry name" value="vWA-like"/>
    <property type="match status" value="1"/>
</dbReference>
<evidence type="ECO:0000313" key="3">
    <source>
        <dbReference type="EMBL" id="KAK2191722.1"/>
    </source>
</evidence>
<comment type="caution">
    <text evidence="3">The sequence shown here is derived from an EMBL/GenBank/DDBJ whole genome shotgun (WGS) entry which is preliminary data.</text>
</comment>
<dbReference type="GO" id="GO:0004842">
    <property type="term" value="F:ubiquitin-protein transferase activity"/>
    <property type="evidence" value="ECO:0007669"/>
    <property type="project" value="TreeGrafter"/>
</dbReference>
<gene>
    <name evidence="3" type="ORF">NP493_47g05014</name>
</gene>
<dbReference type="Gene3D" id="3.40.50.410">
    <property type="entry name" value="von Willebrand factor, type A domain"/>
    <property type="match status" value="1"/>
</dbReference>
<evidence type="ECO:0000313" key="4">
    <source>
        <dbReference type="Proteomes" id="UP001209878"/>
    </source>
</evidence>
<organism evidence="3 4">
    <name type="scientific">Ridgeia piscesae</name>
    <name type="common">Tubeworm</name>
    <dbReference type="NCBI Taxonomy" id="27915"/>
    <lineage>
        <taxon>Eukaryota</taxon>
        <taxon>Metazoa</taxon>
        <taxon>Spiralia</taxon>
        <taxon>Lophotrochozoa</taxon>
        <taxon>Annelida</taxon>
        <taxon>Polychaeta</taxon>
        <taxon>Sedentaria</taxon>
        <taxon>Canalipalpata</taxon>
        <taxon>Sabellida</taxon>
        <taxon>Siboglinidae</taxon>
        <taxon>Ridgeia</taxon>
    </lineage>
</organism>
<dbReference type="PANTHER" id="PTHR45751">
    <property type="entry name" value="COPINE FAMILY PROTEIN 1"/>
    <property type="match status" value="1"/>
</dbReference>
<keyword evidence="1" id="KW-1133">Transmembrane helix</keyword>
<dbReference type="GO" id="GO:0016567">
    <property type="term" value="P:protein ubiquitination"/>
    <property type="evidence" value="ECO:0007669"/>
    <property type="project" value="TreeGrafter"/>
</dbReference>
<evidence type="ECO:0000256" key="1">
    <source>
        <dbReference type="SAM" id="Phobius"/>
    </source>
</evidence>
<feature type="transmembrane region" description="Helical" evidence="1">
    <location>
        <begin position="14"/>
        <end position="34"/>
    </location>
</feature>
<feature type="transmembrane region" description="Helical" evidence="1">
    <location>
        <begin position="54"/>
        <end position="70"/>
    </location>
</feature>
<dbReference type="InterPro" id="IPR036465">
    <property type="entry name" value="vWFA_dom_sf"/>
</dbReference>
<keyword evidence="4" id="KW-1185">Reference proteome</keyword>
<accession>A0AAD9PBL8</accession>
<reference evidence="3" key="1">
    <citation type="journal article" date="2023" name="Mol. Biol. Evol.">
        <title>Third-Generation Sequencing Reveals the Adaptive Role of the Epigenome in Three Deep-Sea Polychaetes.</title>
        <authorList>
            <person name="Perez M."/>
            <person name="Aroh O."/>
            <person name="Sun Y."/>
            <person name="Lan Y."/>
            <person name="Juniper S.K."/>
            <person name="Young C.R."/>
            <person name="Angers B."/>
            <person name="Qian P.Y."/>
        </authorList>
    </citation>
    <scope>NUCLEOTIDE SEQUENCE</scope>
    <source>
        <strain evidence="3">R07B-5</strain>
    </source>
</reference>
<dbReference type="InterPro" id="IPR010734">
    <property type="entry name" value="Copine_C"/>
</dbReference>
<sequence length="353" mass="39520">MSVTSEEEADNGRMWSFVLYISAVLIGILLYCGYEPRGDEKEIDGARPKRRRKSFSFCFNTLFAMLGLSVEELTNFRAFSERFRSFAEVSAACKSIGLSGLNMIVAVDFTASNEWQGRKTFSKTSLHRTGSSQKNQNPYQRVICMLGKALKPFTADSRILAYGFGDRATNDQSVFAFHDSQFPCESFQEVLSCYSDMAKRVTLGGPTSFAPVIRRAIEIVKASKKYHMLVIVTDGQVTEEKPTINAVVDASNYPLSIIVVGVGDGPWDDMDELDNRLPKRKFDNFHFICFHKVTFKAKNPDAALALHVLMEIPDQYKAMQHLGYLDTPRVGSRDTVKPVTIDNGGDGVVRPKR</sequence>
<dbReference type="InterPro" id="IPR002035">
    <property type="entry name" value="VWF_A"/>
</dbReference>
<dbReference type="AlphaFoldDB" id="A0AAD9PBL8"/>
<protein>
    <recommendedName>
        <fullName evidence="2">VWFA domain-containing protein</fullName>
    </recommendedName>
</protein>
<evidence type="ECO:0000259" key="2">
    <source>
        <dbReference type="SMART" id="SM00327"/>
    </source>
</evidence>
<feature type="domain" description="VWFA" evidence="2">
    <location>
        <begin position="100"/>
        <end position="289"/>
    </location>
</feature>